<organism evidence="8 9">
    <name type="scientific">Citrus x changshan-huyou</name>
    <dbReference type="NCBI Taxonomy" id="2935761"/>
    <lineage>
        <taxon>Eukaryota</taxon>
        <taxon>Viridiplantae</taxon>
        <taxon>Streptophyta</taxon>
        <taxon>Embryophyta</taxon>
        <taxon>Tracheophyta</taxon>
        <taxon>Spermatophyta</taxon>
        <taxon>Magnoliopsida</taxon>
        <taxon>eudicotyledons</taxon>
        <taxon>Gunneridae</taxon>
        <taxon>Pentapetalae</taxon>
        <taxon>rosids</taxon>
        <taxon>malvids</taxon>
        <taxon>Sapindales</taxon>
        <taxon>Rutaceae</taxon>
        <taxon>Aurantioideae</taxon>
        <taxon>Citrus</taxon>
    </lineage>
</organism>
<dbReference type="SMART" id="SM00614">
    <property type="entry name" value="ZnF_BED"/>
    <property type="match status" value="1"/>
</dbReference>
<dbReference type="PROSITE" id="PS50808">
    <property type="entry name" value="ZF_BED"/>
    <property type="match status" value="1"/>
</dbReference>
<reference evidence="8 9" key="1">
    <citation type="submission" date="2024-05" db="EMBL/GenBank/DDBJ databases">
        <title>Haplotype-resolved chromosome-level genome assembly of Huyou (Citrus changshanensis).</title>
        <authorList>
            <person name="Miao C."/>
            <person name="Chen W."/>
            <person name="Wu Y."/>
            <person name="Wang L."/>
            <person name="Zhao S."/>
            <person name="Grierson D."/>
            <person name="Xu C."/>
            <person name="Chen K."/>
        </authorList>
    </citation>
    <scope>NUCLEOTIDE SEQUENCE [LARGE SCALE GENOMIC DNA]</scope>
    <source>
        <strain evidence="8">01-14</strain>
        <tissue evidence="8">Leaf</tissue>
    </source>
</reference>
<evidence type="ECO:0000313" key="9">
    <source>
        <dbReference type="Proteomes" id="UP001428341"/>
    </source>
</evidence>
<proteinExistence type="predicted"/>
<evidence type="ECO:0000256" key="6">
    <source>
        <dbReference type="PROSITE-ProRule" id="PRU00027"/>
    </source>
</evidence>
<dbReference type="PANTHER" id="PTHR46481">
    <property type="entry name" value="ZINC FINGER BED DOMAIN-CONTAINING PROTEIN 4"/>
    <property type="match status" value="1"/>
</dbReference>
<keyword evidence="2 6" id="KW-0863">Zinc-finger</keyword>
<dbReference type="Proteomes" id="UP001428341">
    <property type="component" value="Unassembled WGS sequence"/>
</dbReference>
<evidence type="ECO:0000259" key="7">
    <source>
        <dbReference type="PROSITE" id="PS50808"/>
    </source>
</evidence>
<comment type="caution">
    <text evidence="8">The sequence shown here is derived from an EMBL/GenBank/DDBJ whole genome shotgun (WGS) entry which is preliminary data.</text>
</comment>
<keyword evidence="1" id="KW-0479">Metal-binding</keyword>
<protein>
    <recommendedName>
        <fullName evidence="7">BED-type domain-containing protein</fullName>
    </recommendedName>
</protein>
<keyword evidence="5" id="KW-0804">Transcription</keyword>
<evidence type="ECO:0000256" key="5">
    <source>
        <dbReference type="ARBA" id="ARBA00023163"/>
    </source>
</evidence>
<evidence type="ECO:0000256" key="3">
    <source>
        <dbReference type="ARBA" id="ARBA00022833"/>
    </source>
</evidence>
<dbReference type="SUPFAM" id="SSF53098">
    <property type="entry name" value="Ribonuclease H-like"/>
    <property type="match status" value="1"/>
</dbReference>
<gene>
    <name evidence="8" type="ORF">WN944_003481</name>
</gene>
<keyword evidence="4" id="KW-0805">Transcription regulation</keyword>
<dbReference type="GO" id="GO:0003677">
    <property type="term" value="F:DNA binding"/>
    <property type="evidence" value="ECO:0007669"/>
    <property type="project" value="InterPro"/>
</dbReference>
<dbReference type="GO" id="GO:0008270">
    <property type="term" value="F:zinc ion binding"/>
    <property type="evidence" value="ECO:0007669"/>
    <property type="project" value="UniProtKB-KW"/>
</dbReference>
<feature type="domain" description="BED-type" evidence="7">
    <location>
        <begin position="26"/>
        <end position="81"/>
    </location>
</feature>
<keyword evidence="9" id="KW-1185">Reference proteome</keyword>
<dbReference type="PANTHER" id="PTHR46481:SF11">
    <property type="entry name" value="ZINC FINGER BED DOMAIN-CONTAINING PROTEIN RICESLEEPER 2-LIKE"/>
    <property type="match status" value="1"/>
</dbReference>
<dbReference type="SUPFAM" id="SSF57667">
    <property type="entry name" value="beta-beta-alpha zinc fingers"/>
    <property type="match status" value="1"/>
</dbReference>
<dbReference type="InterPro" id="IPR036236">
    <property type="entry name" value="Znf_C2H2_sf"/>
</dbReference>
<dbReference type="InterPro" id="IPR003656">
    <property type="entry name" value="Znf_BED"/>
</dbReference>
<dbReference type="InterPro" id="IPR052035">
    <property type="entry name" value="ZnF_BED_domain_contain"/>
</dbReference>
<evidence type="ECO:0000313" key="8">
    <source>
        <dbReference type="EMBL" id="KAK9192788.1"/>
    </source>
</evidence>
<evidence type="ECO:0000256" key="2">
    <source>
        <dbReference type="ARBA" id="ARBA00022771"/>
    </source>
</evidence>
<dbReference type="InterPro" id="IPR012337">
    <property type="entry name" value="RNaseH-like_sf"/>
</dbReference>
<name>A0AAP0LZA3_9ROSI</name>
<evidence type="ECO:0000256" key="4">
    <source>
        <dbReference type="ARBA" id="ARBA00023015"/>
    </source>
</evidence>
<dbReference type="Pfam" id="PF02892">
    <property type="entry name" value="zf-BED"/>
    <property type="match status" value="1"/>
</dbReference>
<accession>A0AAP0LZA3</accession>
<evidence type="ECO:0000256" key="1">
    <source>
        <dbReference type="ARBA" id="ARBA00022723"/>
    </source>
</evidence>
<dbReference type="EMBL" id="JBCGBO010000006">
    <property type="protein sequence ID" value="KAK9192788.1"/>
    <property type="molecule type" value="Genomic_DNA"/>
</dbReference>
<keyword evidence="3" id="KW-0862">Zinc</keyword>
<sequence length="274" mass="30617">MDDEGNQTQGELAASVIHGGLRRRGRLRSIVWEHFEKKKINGIDKVVCNYCKNALVARSTDGTKHLHYHLKTCQVKKETEATKFPPAKKAASEKGKTTVETHFDPDITRRKMARAIVMHEYPLSIVEHQGLRDVMSSLNQLWKSLFGSAGSHTSQVLCDKLMGLLLELNIERKLSSIIVDNATTNDRMIDFMLLALDKNDLILGGQKFHVHCCAHILNLIVKDGLNVIGDLIANIRESAIFLSGSTKRKSTFDENACKLGITSGRKLVQDCPTR</sequence>
<dbReference type="AlphaFoldDB" id="A0AAP0LZA3"/>